<dbReference type="Proteomes" id="UP001596233">
    <property type="component" value="Unassembled WGS sequence"/>
</dbReference>
<comment type="similarity">
    <text evidence="7">Belongs to the gmhB family.</text>
</comment>
<keyword evidence="9" id="KW-1185">Reference proteome</keyword>
<dbReference type="SUPFAM" id="SSF56784">
    <property type="entry name" value="HAD-like"/>
    <property type="match status" value="1"/>
</dbReference>
<dbReference type="PIRSF" id="PIRSF004682">
    <property type="entry name" value="GmhB"/>
    <property type="match status" value="1"/>
</dbReference>
<dbReference type="InterPro" id="IPR023214">
    <property type="entry name" value="HAD_sf"/>
</dbReference>
<gene>
    <name evidence="8" type="ORF">ACFP56_10565</name>
</gene>
<evidence type="ECO:0000256" key="5">
    <source>
        <dbReference type="ARBA" id="ARBA00023277"/>
    </source>
</evidence>
<organism evidence="8 9">
    <name type="scientific">Paenibacillus septentrionalis</name>
    <dbReference type="NCBI Taxonomy" id="429342"/>
    <lineage>
        <taxon>Bacteria</taxon>
        <taxon>Bacillati</taxon>
        <taxon>Bacillota</taxon>
        <taxon>Bacilli</taxon>
        <taxon>Bacillales</taxon>
        <taxon>Paenibacillaceae</taxon>
        <taxon>Paenibacillus</taxon>
    </lineage>
</organism>
<evidence type="ECO:0000256" key="1">
    <source>
        <dbReference type="ARBA" id="ARBA00004496"/>
    </source>
</evidence>
<name>A0ABW1V2P1_9BACL</name>
<accession>A0ABW1V2P1</accession>
<protein>
    <recommendedName>
        <fullName evidence="6 7">D,D-heptose 1,7-bisphosphate phosphatase</fullName>
        <ecNumber evidence="7">3.1.3.-</ecNumber>
    </recommendedName>
</protein>
<dbReference type="PANTHER" id="PTHR42891:SF1">
    <property type="entry name" value="D-GLYCERO-BETA-D-MANNO-HEPTOSE-1,7-BISPHOSPHATE 7-PHOSPHATASE"/>
    <property type="match status" value="1"/>
</dbReference>
<dbReference type="RefSeq" id="WP_379234138.1">
    <property type="nucleotide sequence ID" value="NZ_JBHSTE010000003.1"/>
</dbReference>
<dbReference type="InterPro" id="IPR004446">
    <property type="entry name" value="Heptose_bisP_phosphatase"/>
</dbReference>
<proteinExistence type="inferred from homology"/>
<dbReference type="InterPro" id="IPR036412">
    <property type="entry name" value="HAD-like_sf"/>
</dbReference>
<dbReference type="Gene3D" id="3.40.50.1000">
    <property type="entry name" value="HAD superfamily/HAD-like"/>
    <property type="match status" value="1"/>
</dbReference>
<dbReference type="EC" id="3.1.3.-" evidence="7"/>
<evidence type="ECO:0000313" key="8">
    <source>
        <dbReference type="EMBL" id="MFC6333067.1"/>
    </source>
</evidence>
<dbReference type="InterPro" id="IPR006549">
    <property type="entry name" value="HAD-SF_hydro_IIIA"/>
</dbReference>
<evidence type="ECO:0000256" key="6">
    <source>
        <dbReference type="ARBA" id="ARBA00031828"/>
    </source>
</evidence>
<comment type="subcellular location">
    <subcellularLocation>
        <location evidence="1 7">Cytoplasm</location>
    </subcellularLocation>
</comment>
<keyword evidence="4 7" id="KW-0378">Hydrolase</keyword>
<keyword evidence="3" id="KW-0479">Metal-binding</keyword>
<dbReference type="PANTHER" id="PTHR42891">
    <property type="entry name" value="D-GLYCERO-BETA-D-MANNO-HEPTOSE-1,7-BISPHOSPHATE 7-PHOSPHATASE"/>
    <property type="match status" value="1"/>
</dbReference>
<evidence type="ECO:0000256" key="3">
    <source>
        <dbReference type="ARBA" id="ARBA00022723"/>
    </source>
</evidence>
<reference evidence="9" key="1">
    <citation type="journal article" date="2019" name="Int. J. Syst. Evol. Microbiol.">
        <title>The Global Catalogue of Microorganisms (GCM) 10K type strain sequencing project: providing services to taxonomists for standard genome sequencing and annotation.</title>
        <authorList>
            <consortium name="The Broad Institute Genomics Platform"/>
            <consortium name="The Broad Institute Genome Sequencing Center for Infectious Disease"/>
            <person name="Wu L."/>
            <person name="Ma J."/>
        </authorList>
    </citation>
    <scope>NUCLEOTIDE SEQUENCE [LARGE SCALE GENOMIC DNA]</scope>
    <source>
        <strain evidence="9">PCU 280</strain>
    </source>
</reference>
<keyword evidence="2 7" id="KW-0963">Cytoplasm</keyword>
<evidence type="ECO:0000256" key="4">
    <source>
        <dbReference type="ARBA" id="ARBA00022801"/>
    </source>
</evidence>
<dbReference type="InterPro" id="IPR006543">
    <property type="entry name" value="Histidinol-phos"/>
</dbReference>
<dbReference type="NCBIfam" id="NF005264">
    <property type="entry name" value="PRK06769.1"/>
    <property type="match status" value="1"/>
</dbReference>
<dbReference type="GO" id="GO:0016787">
    <property type="term" value="F:hydrolase activity"/>
    <property type="evidence" value="ECO:0007669"/>
    <property type="project" value="UniProtKB-KW"/>
</dbReference>
<sequence length="176" mass="19811">MKEIQAVFIDRDGTIGGTGHFIHPNDFQLFDGVAEAIEKLRQAGIKIFAFTNQHRISRNQATKEEFAQQFKDFGFDDWFICPHSDNDACLCKKPKPGMLLEAAQRYSLDLSKCVVIGDVGSTDMLAAHAVGAMKILVKTGWGNDSLLKYRDKWAETTPDYVADDFTKAVRWIMESD</sequence>
<keyword evidence="5 7" id="KW-0119">Carbohydrate metabolism</keyword>
<dbReference type="NCBIfam" id="TIGR01662">
    <property type="entry name" value="HAD-SF-IIIA"/>
    <property type="match status" value="1"/>
</dbReference>
<dbReference type="Pfam" id="PF13242">
    <property type="entry name" value="Hydrolase_like"/>
    <property type="match status" value="1"/>
</dbReference>
<evidence type="ECO:0000313" key="9">
    <source>
        <dbReference type="Proteomes" id="UP001596233"/>
    </source>
</evidence>
<dbReference type="EMBL" id="JBHSTE010000003">
    <property type="protein sequence ID" value="MFC6333067.1"/>
    <property type="molecule type" value="Genomic_DNA"/>
</dbReference>
<evidence type="ECO:0000256" key="7">
    <source>
        <dbReference type="PIRNR" id="PIRNR004682"/>
    </source>
</evidence>
<comment type="caution">
    <text evidence="8">The sequence shown here is derived from an EMBL/GenBank/DDBJ whole genome shotgun (WGS) entry which is preliminary data.</text>
</comment>
<evidence type="ECO:0000256" key="2">
    <source>
        <dbReference type="ARBA" id="ARBA00022490"/>
    </source>
</evidence>
<dbReference type="NCBIfam" id="TIGR01656">
    <property type="entry name" value="Histidinol-ppas"/>
    <property type="match status" value="1"/>
</dbReference>